<evidence type="ECO:0000313" key="3">
    <source>
        <dbReference type="EMBL" id="HBP29436.1"/>
    </source>
</evidence>
<dbReference type="EMBL" id="DOEK01000021">
    <property type="protein sequence ID" value="HBP29436.1"/>
    <property type="molecule type" value="Genomic_DNA"/>
</dbReference>
<keyword evidence="2" id="KW-0812">Transmembrane</keyword>
<keyword evidence="2" id="KW-1133">Transmembrane helix</keyword>
<dbReference type="Proteomes" id="UP000264036">
    <property type="component" value="Unassembled WGS sequence"/>
</dbReference>
<evidence type="ECO:0000313" key="4">
    <source>
        <dbReference type="Proteomes" id="UP000264036"/>
    </source>
</evidence>
<comment type="caution">
    <text evidence="3">The sequence shown here is derived from an EMBL/GenBank/DDBJ whole genome shotgun (WGS) entry which is preliminary data.</text>
</comment>
<gene>
    <name evidence="3" type="ORF">DD666_08470</name>
</gene>
<organism evidence="3 4">
    <name type="scientific">Advenella kashmirensis</name>
    <dbReference type="NCBI Taxonomy" id="310575"/>
    <lineage>
        <taxon>Bacteria</taxon>
        <taxon>Pseudomonadati</taxon>
        <taxon>Pseudomonadota</taxon>
        <taxon>Betaproteobacteria</taxon>
        <taxon>Burkholderiales</taxon>
        <taxon>Alcaligenaceae</taxon>
    </lineage>
</organism>
<protein>
    <recommendedName>
        <fullName evidence="5">MxaK protein</fullName>
    </recommendedName>
</protein>
<keyword evidence="2" id="KW-0472">Membrane</keyword>
<feature type="transmembrane region" description="Helical" evidence="2">
    <location>
        <begin position="27"/>
        <end position="47"/>
    </location>
</feature>
<accession>A0A356LEM6</accession>
<reference evidence="3 4" key="1">
    <citation type="journal article" date="2018" name="Nat. Biotechnol.">
        <title>A standardized bacterial taxonomy based on genome phylogeny substantially revises the tree of life.</title>
        <authorList>
            <person name="Parks D.H."/>
            <person name="Chuvochina M."/>
            <person name="Waite D.W."/>
            <person name="Rinke C."/>
            <person name="Skarshewski A."/>
            <person name="Chaumeil P.A."/>
            <person name="Hugenholtz P."/>
        </authorList>
    </citation>
    <scope>NUCLEOTIDE SEQUENCE [LARGE SCALE GENOMIC DNA]</scope>
    <source>
        <strain evidence="3">UBA10707</strain>
    </source>
</reference>
<proteinExistence type="predicted"/>
<feature type="region of interest" description="Disordered" evidence="1">
    <location>
        <begin position="188"/>
        <end position="215"/>
    </location>
</feature>
<evidence type="ECO:0008006" key="5">
    <source>
        <dbReference type="Google" id="ProtNLM"/>
    </source>
</evidence>
<dbReference type="AlphaFoldDB" id="A0A356LEM6"/>
<name>A0A356LEM6_9BURK</name>
<evidence type="ECO:0000256" key="1">
    <source>
        <dbReference type="SAM" id="MobiDB-lite"/>
    </source>
</evidence>
<sequence>MVDTSRSGKERKRASSHPKYFGELYTWVLWLGLTAAIAGMITALVFLHRTQAENAVIGQLENRNDIAVSEQAAPEVSFARLRFLTAIGRLDDALPWVELLAGRAVHADGSAASPKDRLIAAQALYNMGNARLRFAIALLGSSKTEEAPSSVRLAKEYYIRALRLDPSFWNARYNLDIASRLVRDLPEGQISDEEESPETPKRLWTDLPGLPKGLP</sequence>
<evidence type="ECO:0000256" key="2">
    <source>
        <dbReference type="SAM" id="Phobius"/>
    </source>
</evidence>